<dbReference type="RefSeq" id="WP_126376494.1">
    <property type="nucleotide sequence ID" value="NZ_AP017378.1"/>
</dbReference>
<evidence type="ECO:0000259" key="2">
    <source>
        <dbReference type="Pfam" id="PF26159"/>
    </source>
</evidence>
<feature type="domain" description="DUF8043" evidence="2">
    <location>
        <begin position="1"/>
        <end position="71"/>
    </location>
</feature>
<evidence type="ECO:0000259" key="1">
    <source>
        <dbReference type="Pfam" id="PF26154"/>
    </source>
</evidence>
<dbReference type="KEGG" id="dfl:DFE_0600"/>
<name>A0A2Z6AVW0_9BACT</name>
<evidence type="ECO:0000313" key="4">
    <source>
        <dbReference type="Proteomes" id="UP000269883"/>
    </source>
</evidence>
<dbReference type="InterPro" id="IPR058355">
    <property type="entry name" value="DUF8042"/>
</dbReference>
<accession>A0A2Z6AVW0</accession>
<feature type="domain" description="DUF8042" evidence="1">
    <location>
        <begin position="75"/>
        <end position="192"/>
    </location>
</feature>
<sequence length="202" mass="23253">MIVIDGQETGLKVNNFNNLEDLLVKMMEDDTLGNRMVTDVFVNKEAFSEIYPHQAEDISTEEIESVEIVTMPVPEMAVNITRELYKVVSLMGHGCRTVADQFRRGEDAEALELYQDLLDVTRDFLGMIGVLRDEFSLKDRETMYANIEEITNLFTEMIEVSENEDWILLADLLEYEFLASVEKWKKVIAELREDIREASKAA</sequence>
<gene>
    <name evidence="3" type="ORF">DFE_0600</name>
</gene>
<dbReference type="Proteomes" id="UP000269883">
    <property type="component" value="Chromosome"/>
</dbReference>
<dbReference type="Pfam" id="PF26154">
    <property type="entry name" value="DUF8042"/>
    <property type="match status" value="1"/>
</dbReference>
<dbReference type="EMBL" id="AP017378">
    <property type="protein sequence ID" value="BBD07326.1"/>
    <property type="molecule type" value="Genomic_DNA"/>
</dbReference>
<proteinExistence type="predicted"/>
<dbReference type="InterPro" id="IPR058356">
    <property type="entry name" value="DUF8043"/>
</dbReference>
<keyword evidence="4" id="KW-1185">Reference proteome</keyword>
<reference evidence="3 4" key="1">
    <citation type="journal article" date="2018" name="Sci. Adv.">
        <title>Multi-heme cytochromes provide a pathway for survival in energy-limited environments.</title>
        <authorList>
            <person name="Deng X."/>
            <person name="Dohmae N."/>
            <person name="Nealson K.H."/>
            <person name="Hashimoto K."/>
            <person name="Okamoto A."/>
        </authorList>
    </citation>
    <scope>NUCLEOTIDE SEQUENCE [LARGE SCALE GENOMIC DNA]</scope>
    <source>
        <strain evidence="3 4">IS5</strain>
    </source>
</reference>
<organism evidence="3 4">
    <name type="scientific">Desulfovibrio ferrophilus</name>
    <dbReference type="NCBI Taxonomy" id="241368"/>
    <lineage>
        <taxon>Bacteria</taxon>
        <taxon>Pseudomonadati</taxon>
        <taxon>Thermodesulfobacteriota</taxon>
        <taxon>Desulfovibrionia</taxon>
        <taxon>Desulfovibrionales</taxon>
        <taxon>Desulfovibrionaceae</taxon>
        <taxon>Desulfovibrio</taxon>
    </lineage>
</organism>
<evidence type="ECO:0000313" key="3">
    <source>
        <dbReference type="EMBL" id="BBD07326.1"/>
    </source>
</evidence>
<dbReference type="OrthoDB" id="9813744at2"/>
<protein>
    <submittedName>
        <fullName evidence="3">Uncharacterized protein</fullName>
    </submittedName>
</protein>
<dbReference type="Pfam" id="PF26159">
    <property type="entry name" value="DUF8043"/>
    <property type="match status" value="1"/>
</dbReference>
<dbReference type="AlphaFoldDB" id="A0A2Z6AVW0"/>